<evidence type="ECO:0000313" key="6">
    <source>
        <dbReference type="Proteomes" id="UP000273083"/>
    </source>
</evidence>
<evidence type="ECO:0000256" key="3">
    <source>
        <dbReference type="ARBA" id="ARBA00022729"/>
    </source>
</evidence>
<feature type="signal peptide" evidence="4">
    <location>
        <begin position="1"/>
        <end position="21"/>
    </location>
</feature>
<keyword evidence="3 4" id="KW-0732">Signal</keyword>
<comment type="caution">
    <text evidence="5">The sequence shown here is derived from an EMBL/GenBank/DDBJ whole genome shotgun (WGS) entry which is preliminary data.</text>
</comment>
<dbReference type="Proteomes" id="UP000273083">
    <property type="component" value="Unassembled WGS sequence"/>
</dbReference>
<organism evidence="5 6">
    <name type="scientific">Mobilisporobacter senegalensis</name>
    <dbReference type="NCBI Taxonomy" id="1329262"/>
    <lineage>
        <taxon>Bacteria</taxon>
        <taxon>Bacillati</taxon>
        <taxon>Bacillota</taxon>
        <taxon>Clostridia</taxon>
        <taxon>Lachnospirales</taxon>
        <taxon>Lachnospiraceae</taxon>
        <taxon>Mobilisporobacter</taxon>
    </lineage>
</organism>
<dbReference type="SUPFAM" id="SSF53850">
    <property type="entry name" value="Periplasmic binding protein-like II"/>
    <property type="match status" value="1"/>
</dbReference>
<reference evidence="5 6" key="1">
    <citation type="submission" date="2018-11" db="EMBL/GenBank/DDBJ databases">
        <title>Genomic Encyclopedia of Type Strains, Phase IV (KMG-IV): sequencing the most valuable type-strain genomes for metagenomic binning, comparative biology and taxonomic classification.</title>
        <authorList>
            <person name="Goeker M."/>
        </authorList>
    </citation>
    <scope>NUCLEOTIDE SEQUENCE [LARGE SCALE GENOMIC DNA]</scope>
    <source>
        <strain evidence="5 6">DSM 26537</strain>
    </source>
</reference>
<dbReference type="Pfam" id="PF13416">
    <property type="entry name" value="SBP_bac_8"/>
    <property type="match status" value="1"/>
</dbReference>
<dbReference type="PANTHER" id="PTHR30061">
    <property type="entry name" value="MALTOSE-BINDING PERIPLASMIC PROTEIN"/>
    <property type="match status" value="1"/>
</dbReference>
<dbReference type="GO" id="GO:0015768">
    <property type="term" value="P:maltose transport"/>
    <property type="evidence" value="ECO:0007669"/>
    <property type="project" value="TreeGrafter"/>
</dbReference>
<dbReference type="Gene3D" id="3.40.190.10">
    <property type="entry name" value="Periplasmic binding protein-like II"/>
    <property type="match status" value="2"/>
</dbReference>
<dbReference type="RefSeq" id="WP_123609664.1">
    <property type="nucleotide sequence ID" value="NZ_RJVG01000006.1"/>
</dbReference>
<dbReference type="OrthoDB" id="9764072at2"/>
<sequence>MKKVKKLLSLLMVLVLMGVFAAGCGNKKAESTDAISSEDTQAEESTETAAPEKITLKVWAPEEEQEVTKEMCDLFQKNHPEYEITFDVGIMSVADSIDAIKKDSEVAADVFAYPSGGVPELVEAGLILPITVDLDSIKNIHSEAAIKSCTLNDLLYGVPQSPNSWFMYYDKSKYTEDDVTSLEKMLAKDLGNDIKNFSCDIDNSWYMSAFFYANGGTLYGTNGDDPTECSWNDEKGLKAAKYLLDLAKNPKYVDDQDGLGGSLMKEGKLAALCSGTWAAEDLQAALGDNYAAVKLPTINIDGTDYQLSNFADFRAVGVNSASKAPKAAQQLAAWLGGEECQLLRFEKVNSTAPTVKSLIENDQVAANAAVLALSTQTGFSTPNPSTSQLAQYWTPASAFGAGILNGDIKEDNLQASLDAMVEGFLSKIAAE</sequence>
<proteinExistence type="inferred from homology"/>
<name>A0A3N1XRI5_9FIRM</name>
<keyword evidence="2" id="KW-0813">Transport</keyword>
<feature type="chain" id="PRO_5038809011" evidence="4">
    <location>
        <begin position="22"/>
        <end position="431"/>
    </location>
</feature>
<protein>
    <submittedName>
        <fullName evidence="5">Carbohydrate ABC transporter substrate-binding protein (CUT1 family)</fullName>
    </submittedName>
</protein>
<evidence type="ECO:0000256" key="2">
    <source>
        <dbReference type="ARBA" id="ARBA00022448"/>
    </source>
</evidence>
<dbReference type="PROSITE" id="PS51257">
    <property type="entry name" value="PROKAR_LIPOPROTEIN"/>
    <property type="match status" value="1"/>
</dbReference>
<dbReference type="GO" id="GO:1901982">
    <property type="term" value="F:maltose binding"/>
    <property type="evidence" value="ECO:0007669"/>
    <property type="project" value="TreeGrafter"/>
</dbReference>
<dbReference type="GO" id="GO:0042956">
    <property type="term" value="P:maltodextrin transmembrane transport"/>
    <property type="evidence" value="ECO:0007669"/>
    <property type="project" value="TreeGrafter"/>
</dbReference>
<dbReference type="CDD" id="cd13655">
    <property type="entry name" value="PBP2_oligosaccharide_1"/>
    <property type="match status" value="1"/>
</dbReference>
<dbReference type="GO" id="GO:0055052">
    <property type="term" value="C:ATP-binding cassette (ABC) transporter complex, substrate-binding subunit-containing"/>
    <property type="evidence" value="ECO:0007669"/>
    <property type="project" value="TreeGrafter"/>
</dbReference>
<evidence type="ECO:0000256" key="4">
    <source>
        <dbReference type="SAM" id="SignalP"/>
    </source>
</evidence>
<dbReference type="PANTHER" id="PTHR30061:SF50">
    <property type="entry name" value="MALTOSE_MALTODEXTRIN-BINDING PERIPLASMIC PROTEIN"/>
    <property type="match status" value="1"/>
</dbReference>
<dbReference type="AlphaFoldDB" id="A0A3N1XRI5"/>
<dbReference type="InterPro" id="IPR006059">
    <property type="entry name" value="SBP"/>
</dbReference>
<evidence type="ECO:0000256" key="1">
    <source>
        <dbReference type="ARBA" id="ARBA00008520"/>
    </source>
</evidence>
<evidence type="ECO:0000313" key="5">
    <source>
        <dbReference type="EMBL" id="ROR27417.1"/>
    </source>
</evidence>
<dbReference type="EMBL" id="RJVG01000006">
    <property type="protein sequence ID" value="ROR27417.1"/>
    <property type="molecule type" value="Genomic_DNA"/>
</dbReference>
<keyword evidence="6" id="KW-1185">Reference proteome</keyword>
<gene>
    <name evidence="5" type="ORF">EDD66_106114</name>
</gene>
<accession>A0A3N1XRI5</accession>
<comment type="similarity">
    <text evidence="1">Belongs to the bacterial solute-binding protein 1 family.</text>
</comment>